<evidence type="ECO:0000256" key="1">
    <source>
        <dbReference type="SAM" id="MobiDB-lite"/>
    </source>
</evidence>
<proteinExistence type="predicted"/>
<dbReference type="Proteomes" id="UP000838763">
    <property type="component" value="Unassembled WGS sequence"/>
</dbReference>
<feature type="region of interest" description="Disordered" evidence="1">
    <location>
        <begin position="92"/>
        <end position="136"/>
    </location>
</feature>
<evidence type="ECO:0000313" key="3">
    <source>
        <dbReference type="Proteomes" id="UP000838763"/>
    </source>
</evidence>
<gene>
    <name evidence="2" type="ORF">PPNO1_LOCUS3199</name>
</gene>
<dbReference type="AlphaFoldDB" id="A0A9P1MA87"/>
<evidence type="ECO:0000313" key="2">
    <source>
        <dbReference type="EMBL" id="CAI4213452.1"/>
    </source>
</evidence>
<dbReference type="EMBL" id="CALLCH030000008">
    <property type="protein sequence ID" value="CAI4213452.1"/>
    <property type="molecule type" value="Genomic_DNA"/>
</dbReference>
<keyword evidence="3" id="KW-1185">Reference proteome</keyword>
<reference evidence="2" key="1">
    <citation type="submission" date="2022-11" db="EMBL/GenBank/DDBJ databases">
        <authorList>
            <person name="Scott C."/>
            <person name="Bruce N."/>
        </authorList>
    </citation>
    <scope>NUCLEOTIDE SEQUENCE</scope>
</reference>
<feature type="compositionally biased region" description="Low complexity" evidence="1">
    <location>
        <begin position="97"/>
        <end position="128"/>
    </location>
</feature>
<comment type="caution">
    <text evidence="2">The sequence shown here is derived from an EMBL/GenBank/DDBJ whole genome shotgun (WGS) entry which is preliminary data.</text>
</comment>
<sequence>MATPNTRARDFDAVATTASKTESYLAMAQFLTEIENRFRKEDRLKFFSILSSMGNVGSCGTGSKLKAAAKKMLGDDRALLERFDSFLGHAQAVGKQSGSSNNGASSSSTPSSSTAAAASDPSPAAPHSGADKSKGW</sequence>
<protein>
    <submittedName>
        <fullName evidence="2">Uncharacterized protein</fullName>
    </submittedName>
</protein>
<name>A0A9P1MA87_9PEZI</name>
<organism evidence="2 3">
    <name type="scientific">Parascedosporium putredinis</name>
    <dbReference type="NCBI Taxonomy" id="1442378"/>
    <lineage>
        <taxon>Eukaryota</taxon>
        <taxon>Fungi</taxon>
        <taxon>Dikarya</taxon>
        <taxon>Ascomycota</taxon>
        <taxon>Pezizomycotina</taxon>
        <taxon>Sordariomycetes</taxon>
        <taxon>Hypocreomycetidae</taxon>
        <taxon>Microascales</taxon>
        <taxon>Microascaceae</taxon>
        <taxon>Parascedosporium</taxon>
    </lineage>
</organism>
<accession>A0A9P1MA87</accession>